<dbReference type="OrthoDB" id="7066910at2"/>
<dbReference type="Gene3D" id="3.90.79.10">
    <property type="entry name" value="Nucleoside Triphosphate Pyrophosphohydrolase"/>
    <property type="match status" value="1"/>
</dbReference>
<dbReference type="AlphaFoldDB" id="A0A4S3MT96"/>
<dbReference type="PROSITE" id="PS51462">
    <property type="entry name" value="NUDIX"/>
    <property type="match status" value="1"/>
</dbReference>
<comment type="caution">
    <text evidence="6">The sequence shown here is derived from an EMBL/GenBank/DDBJ whole genome shotgun (WGS) entry which is preliminary data.</text>
</comment>
<dbReference type="GO" id="GO:0005737">
    <property type="term" value="C:cytoplasm"/>
    <property type="evidence" value="ECO:0007669"/>
    <property type="project" value="TreeGrafter"/>
</dbReference>
<evidence type="ECO:0000256" key="3">
    <source>
        <dbReference type="ARBA" id="ARBA00022801"/>
    </source>
</evidence>
<sequence length="173" mass="18872">MRPDPEHDDPSHAEGAAPSRSQYGALCWRKKGKHVEVLLITSRDTGRWLVPKGWPIDGLGGAGSAAREAFEEAGVEGEIAEQPLGYYSYVKARARQGKSREDLPCVVAVYPMRVGKLLDRYPERGERRRKWFTAAKAAAKVAEPELRQILAGCEAVLLSGHPADADRAPAAKA</sequence>
<protein>
    <submittedName>
        <fullName evidence="6">NUDIX hydrolase</fullName>
    </submittedName>
</protein>
<feature type="domain" description="Nudix hydrolase" evidence="5">
    <location>
        <begin position="18"/>
        <end position="154"/>
    </location>
</feature>
<gene>
    <name evidence="6" type="ORF">E7811_02235</name>
</gene>
<keyword evidence="7" id="KW-1185">Reference proteome</keyword>
<dbReference type="GO" id="GO:0016462">
    <property type="term" value="F:pyrophosphatase activity"/>
    <property type="evidence" value="ECO:0007669"/>
    <property type="project" value="InterPro"/>
</dbReference>
<dbReference type="SUPFAM" id="SSF55811">
    <property type="entry name" value="Nudix"/>
    <property type="match status" value="1"/>
</dbReference>
<name>A0A4S3MT96_9RHOB</name>
<dbReference type="InterPro" id="IPR000086">
    <property type="entry name" value="NUDIX_hydrolase_dom"/>
</dbReference>
<dbReference type="PANTHER" id="PTHR12629:SF0">
    <property type="entry name" value="DIPHOSPHOINOSITOL-POLYPHOSPHATE DIPHOSPHATASE"/>
    <property type="match status" value="1"/>
</dbReference>
<dbReference type="CDD" id="cd04666">
    <property type="entry name" value="NUDIX_DIPP2_like_Nudt4"/>
    <property type="match status" value="1"/>
</dbReference>
<evidence type="ECO:0000256" key="4">
    <source>
        <dbReference type="ARBA" id="ARBA00022842"/>
    </source>
</evidence>
<dbReference type="PANTHER" id="PTHR12629">
    <property type="entry name" value="DIPHOSPHOINOSITOL POLYPHOSPHATE PHOSPHOHYDROLASE"/>
    <property type="match status" value="1"/>
</dbReference>
<dbReference type="GO" id="GO:0046872">
    <property type="term" value="F:metal ion binding"/>
    <property type="evidence" value="ECO:0007669"/>
    <property type="project" value="UniProtKB-KW"/>
</dbReference>
<dbReference type="Pfam" id="PF00293">
    <property type="entry name" value="NUDIX"/>
    <property type="match status" value="1"/>
</dbReference>
<evidence type="ECO:0000313" key="6">
    <source>
        <dbReference type="EMBL" id="THD85819.1"/>
    </source>
</evidence>
<dbReference type="Proteomes" id="UP000309450">
    <property type="component" value="Unassembled WGS sequence"/>
</dbReference>
<proteinExistence type="predicted"/>
<evidence type="ECO:0000259" key="5">
    <source>
        <dbReference type="PROSITE" id="PS51462"/>
    </source>
</evidence>
<evidence type="ECO:0000256" key="1">
    <source>
        <dbReference type="ARBA" id="ARBA00001946"/>
    </source>
</evidence>
<dbReference type="InterPro" id="IPR047198">
    <property type="entry name" value="DDP-like_NUDIX"/>
</dbReference>
<keyword evidence="2" id="KW-0479">Metal-binding</keyword>
<accession>A0A4S3MT96</accession>
<keyword evidence="4" id="KW-0460">Magnesium</keyword>
<dbReference type="EMBL" id="SSND01000001">
    <property type="protein sequence ID" value="THD85819.1"/>
    <property type="molecule type" value="Genomic_DNA"/>
</dbReference>
<comment type="cofactor">
    <cofactor evidence="1">
        <name>Mg(2+)</name>
        <dbReference type="ChEBI" id="CHEBI:18420"/>
    </cofactor>
</comment>
<reference evidence="6 7" key="1">
    <citation type="submission" date="2019-04" db="EMBL/GenBank/DDBJ databases">
        <title>Draft genome sequence of Gemmobacter aestuarii sp. nov.</title>
        <authorList>
            <person name="Hameed A."/>
            <person name="Lin S.-Y."/>
            <person name="Shahina M."/>
            <person name="Lai W.-A."/>
            <person name="Young C.-C."/>
        </authorList>
    </citation>
    <scope>NUCLEOTIDE SEQUENCE [LARGE SCALE GENOMIC DNA]</scope>
    <source>
        <strain evidence="6 7">CC-PW-75</strain>
    </source>
</reference>
<evidence type="ECO:0000256" key="2">
    <source>
        <dbReference type="ARBA" id="ARBA00022723"/>
    </source>
</evidence>
<evidence type="ECO:0000313" key="7">
    <source>
        <dbReference type="Proteomes" id="UP000309450"/>
    </source>
</evidence>
<keyword evidence="3 6" id="KW-0378">Hydrolase</keyword>
<dbReference type="InterPro" id="IPR015797">
    <property type="entry name" value="NUDIX_hydrolase-like_dom_sf"/>
</dbReference>
<organism evidence="6 7">
    <name type="scientific">Aliigemmobacter aestuarii</name>
    <dbReference type="NCBI Taxonomy" id="1445661"/>
    <lineage>
        <taxon>Bacteria</taxon>
        <taxon>Pseudomonadati</taxon>
        <taxon>Pseudomonadota</taxon>
        <taxon>Alphaproteobacteria</taxon>
        <taxon>Rhodobacterales</taxon>
        <taxon>Paracoccaceae</taxon>
        <taxon>Aliigemmobacter</taxon>
    </lineage>
</organism>